<dbReference type="EnsemblMetazoa" id="PPAI002296-RA">
    <property type="protein sequence ID" value="PPAI002296-PA"/>
    <property type="gene ID" value="PPAI002296"/>
</dbReference>
<evidence type="ECO:0000256" key="7">
    <source>
        <dbReference type="ARBA" id="ARBA00023242"/>
    </source>
</evidence>
<keyword evidence="7" id="KW-0539">Nucleus</keyword>
<dbReference type="EMBL" id="AJVK01024364">
    <property type="status" value="NOT_ANNOTATED_CDS"/>
    <property type="molecule type" value="Genomic_DNA"/>
</dbReference>
<evidence type="ECO:0000256" key="2">
    <source>
        <dbReference type="ARBA" id="ARBA00004123"/>
    </source>
</evidence>
<accession>A0A1B0GMB9</accession>
<dbReference type="AlphaFoldDB" id="A0A1B0GMB9"/>
<evidence type="ECO:0000256" key="5">
    <source>
        <dbReference type="ARBA" id="ARBA00022723"/>
    </source>
</evidence>
<name>A0A1B0GMB9_PHLPP</name>
<dbReference type="GO" id="GO:0016787">
    <property type="term" value="F:hydrolase activity"/>
    <property type="evidence" value="ECO:0007669"/>
    <property type="project" value="UniProtKB-KW"/>
</dbReference>
<dbReference type="InterPro" id="IPR027806">
    <property type="entry name" value="HARBI1_dom"/>
</dbReference>
<dbReference type="EMBL" id="AJVK01024363">
    <property type="status" value="NOT_ANNOTATED_CDS"/>
    <property type="molecule type" value="Genomic_DNA"/>
</dbReference>
<protein>
    <submittedName>
        <fullName evidence="8">Uncharacterized protein</fullName>
    </submittedName>
</protein>
<sequence>MDIIPHSSFSRSLHEVLNAMEASGLAKEIIKFPRSIEELNEARRAFFQEYGFPGVVGCIDCTHVAIIAPTDSATHPEHVYINRKLYHSVNVQLICDVKLRIINVNARYPGSTHDSFIWNHSSVKPFMENLHKDHPNEYHLLGDSGYALRPWMMTPFGNPASNSPEERFNNYQTATRSIIERVNGILKSRFRCLLRHRVLHYDPTTVSRIITTCCILHNMCVNANMEFVADDEDDDVDFSRIC</sequence>
<evidence type="ECO:0000256" key="3">
    <source>
        <dbReference type="ARBA" id="ARBA00006958"/>
    </source>
</evidence>
<comment type="cofactor">
    <cofactor evidence="1">
        <name>a divalent metal cation</name>
        <dbReference type="ChEBI" id="CHEBI:60240"/>
    </cofactor>
</comment>
<reference evidence="8" key="1">
    <citation type="submission" date="2022-08" db="UniProtKB">
        <authorList>
            <consortium name="EnsemblMetazoa"/>
        </authorList>
    </citation>
    <scope>IDENTIFICATION</scope>
    <source>
        <strain evidence="8">Israel</strain>
    </source>
</reference>
<evidence type="ECO:0000256" key="6">
    <source>
        <dbReference type="ARBA" id="ARBA00022801"/>
    </source>
</evidence>
<keyword evidence="4" id="KW-0540">Nuclease</keyword>
<comment type="subcellular location">
    <subcellularLocation>
        <location evidence="2">Nucleus</location>
    </subcellularLocation>
</comment>
<evidence type="ECO:0000256" key="1">
    <source>
        <dbReference type="ARBA" id="ARBA00001968"/>
    </source>
</evidence>
<dbReference type="VEuPathDB" id="VectorBase:PPAI002296"/>
<keyword evidence="9" id="KW-1185">Reference proteome</keyword>
<keyword evidence="5" id="KW-0479">Metal-binding</keyword>
<dbReference type="GO" id="GO:0046872">
    <property type="term" value="F:metal ion binding"/>
    <property type="evidence" value="ECO:0007669"/>
    <property type="project" value="UniProtKB-KW"/>
</dbReference>
<dbReference type="Proteomes" id="UP000092462">
    <property type="component" value="Unassembled WGS sequence"/>
</dbReference>
<comment type="similarity">
    <text evidence="3">Belongs to the HARBI1 family.</text>
</comment>
<dbReference type="PANTHER" id="PTHR22930:SF85">
    <property type="entry name" value="GH03217P-RELATED"/>
    <property type="match status" value="1"/>
</dbReference>
<dbReference type="InterPro" id="IPR045249">
    <property type="entry name" value="HARBI1-like"/>
</dbReference>
<proteinExistence type="inferred from homology"/>
<evidence type="ECO:0000313" key="8">
    <source>
        <dbReference type="EnsemblMetazoa" id="PPAI002296-PA"/>
    </source>
</evidence>
<evidence type="ECO:0000256" key="4">
    <source>
        <dbReference type="ARBA" id="ARBA00022722"/>
    </source>
</evidence>
<dbReference type="GO" id="GO:0004518">
    <property type="term" value="F:nuclease activity"/>
    <property type="evidence" value="ECO:0007669"/>
    <property type="project" value="UniProtKB-KW"/>
</dbReference>
<dbReference type="VEuPathDB" id="VectorBase:PPAPM1_012596"/>
<evidence type="ECO:0000313" key="9">
    <source>
        <dbReference type="Proteomes" id="UP000092462"/>
    </source>
</evidence>
<keyword evidence="6" id="KW-0378">Hydrolase</keyword>
<dbReference type="GO" id="GO:0005634">
    <property type="term" value="C:nucleus"/>
    <property type="evidence" value="ECO:0007669"/>
    <property type="project" value="UniProtKB-SubCell"/>
</dbReference>
<organism evidence="8 9">
    <name type="scientific">Phlebotomus papatasi</name>
    <name type="common">Sandfly</name>
    <dbReference type="NCBI Taxonomy" id="29031"/>
    <lineage>
        <taxon>Eukaryota</taxon>
        <taxon>Metazoa</taxon>
        <taxon>Ecdysozoa</taxon>
        <taxon>Arthropoda</taxon>
        <taxon>Hexapoda</taxon>
        <taxon>Insecta</taxon>
        <taxon>Pterygota</taxon>
        <taxon>Neoptera</taxon>
        <taxon>Endopterygota</taxon>
        <taxon>Diptera</taxon>
        <taxon>Nematocera</taxon>
        <taxon>Psychodoidea</taxon>
        <taxon>Psychodidae</taxon>
        <taxon>Phlebotomus</taxon>
        <taxon>Phlebotomus</taxon>
    </lineage>
</organism>
<dbReference type="PANTHER" id="PTHR22930">
    <property type="match status" value="1"/>
</dbReference>
<dbReference type="Pfam" id="PF13359">
    <property type="entry name" value="DDE_Tnp_4"/>
    <property type="match status" value="1"/>
</dbReference>
<dbReference type="EMBL" id="AJVK01024365">
    <property type="status" value="NOT_ANNOTATED_CDS"/>
    <property type="molecule type" value="Genomic_DNA"/>
</dbReference>